<comment type="subcellular location">
    <subcellularLocation>
        <location evidence="1 8">Cell membrane</location>
        <topology evidence="1 8">Multi-pass membrane protein</topology>
    </subcellularLocation>
</comment>
<organism evidence="9 10">
    <name type="scientific">candidate division CSSED10-310 bacterium</name>
    <dbReference type="NCBI Taxonomy" id="2855610"/>
    <lineage>
        <taxon>Bacteria</taxon>
        <taxon>Bacteria division CSSED10-310</taxon>
    </lineage>
</organism>
<keyword evidence="10" id="KW-1185">Reference proteome</keyword>
<accession>A0ABV6Z1E8</accession>
<evidence type="ECO:0000256" key="8">
    <source>
        <dbReference type="RuleBase" id="RU363041"/>
    </source>
</evidence>
<dbReference type="InterPro" id="IPR002781">
    <property type="entry name" value="TM_pro_TauE-like"/>
</dbReference>
<reference evidence="9 10" key="1">
    <citation type="submission" date="2024-09" db="EMBL/GenBank/DDBJ databases">
        <title>Laminarin stimulates single cell rates of sulfate reduction while oxygen inhibits transcriptomic activity in coastal marine sediment.</title>
        <authorList>
            <person name="Lindsay M."/>
            <person name="Orcutt B."/>
            <person name="Emerson D."/>
            <person name="Stepanauskas R."/>
            <person name="D'Angelo T."/>
        </authorList>
    </citation>
    <scope>NUCLEOTIDE SEQUENCE [LARGE SCALE GENOMIC DNA]</scope>
    <source>
        <strain evidence="9">SAG AM-311-K15</strain>
    </source>
</reference>
<gene>
    <name evidence="9" type="ORF">ACFL27_18885</name>
</gene>
<feature type="transmembrane region" description="Helical" evidence="8">
    <location>
        <begin position="38"/>
        <end position="61"/>
    </location>
</feature>
<evidence type="ECO:0000256" key="1">
    <source>
        <dbReference type="ARBA" id="ARBA00004651"/>
    </source>
</evidence>
<evidence type="ECO:0000256" key="5">
    <source>
        <dbReference type="ARBA" id="ARBA00022692"/>
    </source>
</evidence>
<dbReference type="PANTHER" id="PTHR30269:SF37">
    <property type="entry name" value="MEMBRANE TRANSPORTER PROTEIN"/>
    <property type="match status" value="1"/>
</dbReference>
<evidence type="ECO:0000256" key="6">
    <source>
        <dbReference type="ARBA" id="ARBA00022989"/>
    </source>
</evidence>
<feature type="transmembrane region" description="Helical" evidence="8">
    <location>
        <begin position="204"/>
        <end position="224"/>
    </location>
</feature>
<comment type="similarity">
    <text evidence="2 8">Belongs to the 4-toluene sulfonate uptake permease (TSUP) (TC 2.A.102) family.</text>
</comment>
<feature type="transmembrane region" description="Helical" evidence="8">
    <location>
        <begin position="138"/>
        <end position="161"/>
    </location>
</feature>
<name>A0ABV6Z1E8_UNCC1</name>
<keyword evidence="7 8" id="KW-0472">Membrane</keyword>
<dbReference type="Proteomes" id="UP001594351">
    <property type="component" value="Unassembled WGS sequence"/>
</dbReference>
<feature type="transmembrane region" description="Helical" evidence="8">
    <location>
        <begin position="82"/>
        <end position="100"/>
    </location>
</feature>
<evidence type="ECO:0000256" key="3">
    <source>
        <dbReference type="ARBA" id="ARBA00022448"/>
    </source>
</evidence>
<feature type="transmembrane region" description="Helical" evidence="8">
    <location>
        <begin position="12"/>
        <end position="32"/>
    </location>
</feature>
<proteinExistence type="inferred from homology"/>
<evidence type="ECO:0000313" key="10">
    <source>
        <dbReference type="Proteomes" id="UP001594351"/>
    </source>
</evidence>
<keyword evidence="6 8" id="KW-1133">Transmembrane helix</keyword>
<dbReference type="InterPro" id="IPR052017">
    <property type="entry name" value="TSUP"/>
</dbReference>
<dbReference type="PANTHER" id="PTHR30269">
    <property type="entry name" value="TRANSMEMBRANE PROTEIN YFCA"/>
    <property type="match status" value="1"/>
</dbReference>
<evidence type="ECO:0000313" key="9">
    <source>
        <dbReference type="EMBL" id="MFC1852267.1"/>
    </source>
</evidence>
<evidence type="ECO:0000256" key="2">
    <source>
        <dbReference type="ARBA" id="ARBA00009142"/>
    </source>
</evidence>
<evidence type="ECO:0000256" key="4">
    <source>
        <dbReference type="ARBA" id="ARBA00022475"/>
    </source>
</evidence>
<keyword evidence="3" id="KW-0813">Transport</keyword>
<dbReference type="Pfam" id="PF01925">
    <property type="entry name" value="TauE"/>
    <property type="match status" value="1"/>
</dbReference>
<protein>
    <recommendedName>
        <fullName evidence="8">Probable membrane transporter protein</fullName>
    </recommendedName>
</protein>
<feature type="transmembrane region" description="Helical" evidence="8">
    <location>
        <begin position="236"/>
        <end position="254"/>
    </location>
</feature>
<keyword evidence="5 8" id="KW-0812">Transmembrane</keyword>
<keyword evidence="4 8" id="KW-1003">Cell membrane</keyword>
<sequence length="255" mass="27586">MFELLTAIFPSWFEFGAVFAVFVLAELIYVAFGFGAGLIAVGLLALIMPVIQDVVVILLLVNIPVEMVVVWSSRKNLHWRGLLVILVGVGAGILLGTWILLIGTPFIILTFLGFFLVIAGSAFALIPHRGNIEWPKWVTPLVGLVSGILAGLFGTGGPPLIFYYQLQGTPKSIFRSSLMAIFLSMALVRVPVYTLTGLITLPRLLAAISIAPAVILGVVMGHKIHIQLNELTFRRLVGIILAIIGILLIGRHLAM</sequence>
<feature type="transmembrane region" description="Helical" evidence="8">
    <location>
        <begin position="106"/>
        <end position="126"/>
    </location>
</feature>
<feature type="transmembrane region" description="Helical" evidence="8">
    <location>
        <begin position="173"/>
        <end position="192"/>
    </location>
</feature>
<comment type="caution">
    <text evidence="9">The sequence shown here is derived from an EMBL/GenBank/DDBJ whole genome shotgun (WGS) entry which is preliminary data.</text>
</comment>
<evidence type="ECO:0000256" key="7">
    <source>
        <dbReference type="ARBA" id="ARBA00023136"/>
    </source>
</evidence>
<dbReference type="EMBL" id="JBHPBY010000290">
    <property type="protein sequence ID" value="MFC1852267.1"/>
    <property type="molecule type" value="Genomic_DNA"/>
</dbReference>